<evidence type="ECO:0000256" key="1">
    <source>
        <dbReference type="ARBA" id="ARBA00004211"/>
    </source>
</evidence>
<evidence type="ECO:0000256" key="10">
    <source>
        <dbReference type="SAM" id="Phobius"/>
    </source>
</evidence>
<name>A0ABP1D3T0_9APHY</name>
<feature type="compositionally biased region" description="Basic and acidic residues" evidence="9">
    <location>
        <begin position="190"/>
        <end position="204"/>
    </location>
</feature>
<keyword evidence="8 10" id="KW-0472">Membrane</keyword>
<evidence type="ECO:0000256" key="7">
    <source>
        <dbReference type="ARBA" id="ARBA00023054"/>
    </source>
</evidence>
<dbReference type="InterPro" id="IPR019529">
    <property type="entry name" value="Syntaxin-18_N"/>
</dbReference>
<keyword evidence="3" id="KW-0813">Transport</keyword>
<dbReference type="PANTHER" id="PTHR15959:SF0">
    <property type="entry name" value="SYNTAXIN-18"/>
    <property type="match status" value="1"/>
</dbReference>
<evidence type="ECO:0000313" key="13">
    <source>
        <dbReference type="Proteomes" id="UP001497453"/>
    </source>
</evidence>
<proteinExistence type="inferred from homology"/>
<evidence type="ECO:0000313" key="12">
    <source>
        <dbReference type="EMBL" id="CAL1701379.1"/>
    </source>
</evidence>
<feature type="transmembrane region" description="Helical" evidence="10">
    <location>
        <begin position="380"/>
        <end position="397"/>
    </location>
</feature>
<comment type="similarity">
    <text evidence="2">Belongs to the syntaxin family.</text>
</comment>
<keyword evidence="5" id="KW-0653">Protein transport</keyword>
<dbReference type="Pfam" id="PF10496">
    <property type="entry name" value="Syntaxin-18_N"/>
    <property type="match status" value="1"/>
</dbReference>
<gene>
    <name evidence="12" type="ORF">GFSPODELE1_LOCUS3559</name>
</gene>
<evidence type="ECO:0000256" key="3">
    <source>
        <dbReference type="ARBA" id="ARBA00022448"/>
    </source>
</evidence>
<keyword evidence="4 10" id="KW-0812">Transmembrane</keyword>
<evidence type="ECO:0000256" key="4">
    <source>
        <dbReference type="ARBA" id="ARBA00022692"/>
    </source>
</evidence>
<sequence length="398" mass="44655">MPATDRTSQFREILKEVSNSLPEVKRRKVSKPSHIQRDVLGKQYLAEAYIILHHINTLARMLTLIRKPYLNLDSRSPPLTRQQTRTINLSDVEQSWANIRHLTDKERDQIDLQARVILSRCSDRIKEMEALEKRRQEIAASKTNPLTRFLPARLRQDEATAASDFIAAHHASITWYLSRRLTETSQTLKEMQEERMKRQLERTRTLGSGAAREAMFMTESLPSSSSSDDNGGGASGSGWLGGASHLASSLAASIGTPSLGDASSSRSTPRTMSSLAPDDLLDDTEDEDDLELTASQIMQFETENANILQNVQDTLASVQQAESRLMEISALQMELVAHLTTQTEQTERLYSDAIATAASVEKGNVQLKEAKRRARDSRKWILLFLIGASLSLLFLHYY</sequence>
<organism evidence="12 13">
    <name type="scientific">Somion occarium</name>
    <dbReference type="NCBI Taxonomy" id="3059160"/>
    <lineage>
        <taxon>Eukaryota</taxon>
        <taxon>Fungi</taxon>
        <taxon>Dikarya</taxon>
        <taxon>Basidiomycota</taxon>
        <taxon>Agaricomycotina</taxon>
        <taxon>Agaricomycetes</taxon>
        <taxon>Polyporales</taxon>
        <taxon>Cerrenaceae</taxon>
        <taxon>Somion</taxon>
    </lineage>
</organism>
<evidence type="ECO:0000256" key="5">
    <source>
        <dbReference type="ARBA" id="ARBA00022927"/>
    </source>
</evidence>
<evidence type="ECO:0000256" key="6">
    <source>
        <dbReference type="ARBA" id="ARBA00022989"/>
    </source>
</evidence>
<evidence type="ECO:0000256" key="2">
    <source>
        <dbReference type="ARBA" id="ARBA00009063"/>
    </source>
</evidence>
<evidence type="ECO:0000256" key="9">
    <source>
        <dbReference type="SAM" id="MobiDB-lite"/>
    </source>
</evidence>
<feature type="domain" description="SNARE-complex protein Syntaxin-18 N-terminal" evidence="11">
    <location>
        <begin position="4"/>
        <end position="87"/>
    </location>
</feature>
<dbReference type="Gene3D" id="1.20.5.110">
    <property type="match status" value="1"/>
</dbReference>
<keyword evidence="6 10" id="KW-1133">Transmembrane helix</keyword>
<keyword evidence="7" id="KW-0175">Coiled coil</keyword>
<feature type="region of interest" description="Disordered" evidence="9">
    <location>
        <begin position="257"/>
        <end position="283"/>
    </location>
</feature>
<reference evidence="13" key="1">
    <citation type="submission" date="2024-04" db="EMBL/GenBank/DDBJ databases">
        <authorList>
            <person name="Shaw F."/>
            <person name="Minotto A."/>
        </authorList>
    </citation>
    <scope>NUCLEOTIDE SEQUENCE [LARGE SCALE GENOMIC DNA]</scope>
</reference>
<feature type="compositionally biased region" description="Low complexity" evidence="9">
    <location>
        <begin position="263"/>
        <end position="274"/>
    </location>
</feature>
<dbReference type="EMBL" id="OZ037945">
    <property type="protein sequence ID" value="CAL1701379.1"/>
    <property type="molecule type" value="Genomic_DNA"/>
</dbReference>
<protein>
    <recommendedName>
        <fullName evidence="11">SNARE-complex protein Syntaxin-18 N-terminal domain-containing protein</fullName>
    </recommendedName>
</protein>
<dbReference type="Proteomes" id="UP001497453">
    <property type="component" value="Chromosome 2"/>
</dbReference>
<evidence type="ECO:0000256" key="8">
    <source>
        <dbReference type="ARBA" id="ARBA00023136"/>
    </source>
</evidence>
<accession>A0ABP1D3T0</accession>
<feature type="region of interest" description="Disordered" evidence="9">
    <location>
        <begin position="189"/>
        <end position="211"/>
    </location>
</feature>
<comment type="subcellular location">
    <subcellularLocation>
        <location evidence="1">Membrane</location>
        <topology evidence="1">Single-pass type IV membrane protein</topology>
    </subcellularLocation>
</comment>
<keyword evidence="13" id="KW-1185">Reference proteome</keyword>
<evidence type="ECO:0000259" key="11">
    <source>
        <dbReference type="Pfam" id="PF10496"/>
    </source>
</evidence>
<dbReference type="PANTHER" id="PTHR15959">
    <property type="entry name" value="SYNTAXIN-18"/>
    <property type="match status" value="1"/>
</dbReference>